<dbReference type="KEGG" id="caul:KCG34_04605"/>
<feature type="transmembrane region" description="Helical" evidence="1">
    <location>
        <begin position="171"/>
        <end position="198"/>
    </location>
</feature>
<feature type="transmembrane region" description="Helical" evidence="1">
    <location>
        <begin position="322"/>
        <end position="344"/>
    </location>
</feature>
<feature type="transmembrane region" description="Helical" evidence="1">
    <location>
        <begin position="261"/>
        <end position="283"/>
    </location>
</feature>
<sequence length="421" mass="45298">MTAWLERAPPALFCAFAGLAALSAYSAMYAFRKPIAAASFDHVAGWPFALDYKTALIIAQTLGYAFSKIVGVKLIAEFGQRRRGVAILGLIAAAWAALVLFAILPAPWNVACLFLNGVPLGLIWGLVISYLEGRRTSEVLGAILCASFVISSGVVKSIGRILLDHFQVTEFWMPAATGAVFFPLLIIAVMGLSAIPPPNEADKAQRSPRSPMDRTQRRNFVAGHWGALVPLVLAYVLLTAFRDFRDNFAAEIWRALGYRNVAAMFTGSELPVAVVTLAAVAALIKVRDNLKALMLVHGMIGFGAVLLAGSTIAQTMGLIDPLSWMILSGAGLYMAYVPYNAVLFDRMIAVTRETGNVGFLIYLSDATGYAGSVGLMLLRDFATLHADWLGFFRDAAYATAALCAVCAALSARHFLRNHRAA</sequence>
<proteinExistence type="predicted"/>
<feature type="transmembrane region" description="Helical" evidence="1">
    <location>
        <begin position="219"/>
        <end position="241"/>
    </location>
</feature>
<protein>
    <recommendedName>
        <fullName evidence="4">MFS transporter</fullName>
    </recommendedName>
</protein>
<dbReference type="InterPro" id="IPR043745">
    <property type="entry name" value="DUF5690"/>
</dbReference>
<dbReference type="Proteomes" id="UP000676409">
    <property type="component" value="Chromosome"/>
</dbReference>
<keyword evidence="1" id="KW-0472">Membrane</keyword>
<feature type="transmembrane region" description="Helical" evidence="1">
    <location>
        <begin position="108"/>
        <end position="127"/>
    </location>
</feature>
<keyword evidence="3" id="KW-1185">Reference proteome</keyword>
<dbReference type="EMBL" id="CP073078">
    <property type="protein sequence ID" value="QUD90667.1"/>
    <property type="molecule type" value="Genomic_DNA"/>
</dbReference>
<gene>
    <name evidence="2" type="ORF">KCG34_04605</name>
</gene>
<feature type="transmembrane region" description="Helical" evidence="1">
    <location>
        <begin position="395"/>
        <end position="415"/>
    </location>
</feature>
<evidence type="ECO:0000256" key="1">
    <source>
        <dbReference type="SAM" id="Phobius"/>
    </source>
</evidence>
<evidence type="ECO:0000313" key="3">
    <source>
        <dbReference type="Proteomes" id="UP000676409"/>
    </source>
</evidence>
<name>A0A975G4Y6_9CAUL</name>
<keyword evidence="1" id="KW-1133">Transmembrane helix</keyword>
<dbReference type="InterPro" id="IPR036259">
    <property type="entry name" value="MFS_trans_sf"/>
</dbReference>
<reference evidence="2" key="1">
    <citation type="submission" date="2021-04" db="EMBL/GenBank/DDBJ databases">
        <title>The complete genome sequence of Caulobacter sp. S6.</title>
        <authorList>
            <person name="Tang Y."/>
            <person name="Ouyang W."/>
            <person name="Liu Q."/>
            <person name="Huang B."/>
            <person name="Guo Z."/>
            <person name="Lei P."/>
        </authorList>
    </citation>
    <scope>NUCLEOTIDE SEQUENCE</scope>
    <source>
        <strain evidence="2">S6</strain>
    </source>
</reference>
<accession>A0A975G4Y6</accession>
<keyword evidence="1" id="KW-0812">Transmembrane</keyword>
<dbReference type="Pfam" id="PF18943">
    <property type="entry name" value="DUF5690"/>
    <property type="match status" value="1"/>
</dbReference>
<feature type="transmembrane region" description="Helical" evidence="1">
    <location>
        <begin position="356"/>
        <end position="375"/>
    </location>
</feature>
<feature type="transmembrane region" description="Helical" evidence="1">
    <location>
        <begin position="50"/>
        <end position="72"/>
    </location>
</feature>
<feature type="transmembrane region" description="Helical" evidence="1">
    <location>
        <begin position="84"/>
        <end position="102"/>
    </location>
</feature>
<organism evidence="2 3">
    <name type="scientific">Phenylobacterium montanum</name>
    <dbReference type="NCBI Taxonomy" id="2823693"/>
    <lineage>
        <taxon>Bacteria</taxon>
        <taxon>Pseudomonadati</taxon>
        <taxon>Pseudomonadota</taxon>
        <taxon>Alphaproteobacteria</taxon>
        <taxon>Caulobacterales</taxon>
        <taxon>Caulobacteraceae</taxon>
        <taxon>Phenylobacterium</taxon>
    </lineage>
</organism>
<feature type="transmembrane region" description="Helical" evidence="1">
    <location>
        <begin position="139"/>
        <end position="159"/>
    </location>
</feature>
<evidence type="ECO:0008006" key="4">
    <source>
        <dbReference type="Google" id="ProtNLM"/>
    </source>
</evidence>
<dbReference type="SUPFAM" id="SSF103473">
    <property type="entry name" value="MFS general substrate transporter"/>
    <property type="match status" value="1"/>
</dbReference>
<dbReference type="AlphaFoldDB" id="A0A975G4Y6"/>
<evidence type="ECO:0000313" key="2">
    <source>
        <dbReference type="EMBL" id="QUD90667.1"/>
    </source>
</evidence>
<feature type="transmembrane region" description="Helical" evidence="1">
    <location>
        <begin position="295"/>
        <end position="316"/>
    </location>
</feature>